<reference evidence="6" key="2">
    <citation type="submission" date="2025-08" db="UniProtKB">
        <authorList>
            <consortium name="RefSeq"/>
        </authorList>
    </citation>
    <scope>IDENTIFICATION</scope>
    <source>
        <strain evidence="6">S238N-H82</strain>
        <tissue evidence="6">Testes</tissue>
    </source>
</reference>
<accession>A0A9J7LIT6</accession>
<gene>
    <name evidence="6" type="primary">LOC118420245</name>
</gene>
<evidence type="ECO:0000313" key="6">
    <source>
        <dbReference type="RefSeq" id="XP_035682859.1"/>
    </source>
</evidence>
<dbReference type="InterPro" id="IPR047865">
    <property type="entry name" value="Ribosomal_uL10_bac_type"/>
</dbReference>
<sequence length="248" mass="27371">MATLTRISSAATAVRVVCPTLDHMVTQVRYRKTINTRSKKHISVIKAKLLSVTKWKAPQDTRMTMAERCGLREERLQETVVQENPLRDLMAKEARNVLETSGMVAVLHISDFSGPDRRVFCAKLKESDITVRFWSNSVAGLAVQDTPYSTLTTLMVGMNMYAHSPDPQVAPLLKVLKVTPQVSLLGGLVDGLLMSKADMEHYAQLPSMEQCYGEVVSVLSAGVGQTSQLLQNPLQQLSRNLQQISSSA</sequence>
<name>A0A9J7LIT6_BRAFL</name>
<dbReference type="KEGG" id="bfo:118420245"/>
<evidence type="ECO:0000256" key="1">
    <source>
        <dbReference type="ARBA" id="ARBA00008889"/>
    </source>
</evidence>
<evidence type="ECO:0000313" key="5">
    <source>
        <dbReference type="Proteomes" id="UP000001554"/>
    </source>
</evidence>
<dbReference type="OrthoDB" id="360689at2759"/>
<dbReference type="GO" id="GO:0003735">
    <property type="term" value="F:structural constituent of ribosome"/>
    <property type="evidence" value="ECO:0000318"/>
    <property type="project" value="GO_Central"/>
</dbReference>
<keyword evidence="5" id="KW-1185">Reference proteome</keyword>
<evidence type="ECO:0000256" key="2">
    <source>
        <dbReference type="ARBA" id="ARBA00035707"/>
    </source>
</evidence>
<dbReference type="SUPFAM" id="SSF160369">
    <property type="entry name" value="Ribosomal protein L10-like"/>
    <property type="match status" value="1"/>
</dbReference>
<dbReference type="InterPro" id="IPR043141">
    <property type="entry name" value="Ribosomal_uL10-like_sf"/>
</dbReference>
<dbReference type="GO" id="GO:0005762">
    <property type="term" value="C:mitochondrial large ribosomal subunit"/>
    <property type="evidence" value="ECO:0000318"/>
    <property type="project" value="GO_Central"/>
</dbReference>
<comment type="similarity">
    <text evidence="1">Belongs to the universal ribosomal protein uL10 family.</text>
</comment>
<evidence type="ECO:0000256" key="4">
    <source>
        <dbReference type="ARBA" id="ARBA00038782"/>
    </source>
</evidence>
<dbReference type="GeneID" id="118420245"/>
<dbReference type="RefSeq" id="XP_035682859.1">
    <property type="nucleotide sequence ID" value="XM_035826966.1"/>
</dbReference>
<dbReference type="GO" id="GO:0006412">
    <property type="term" value="P:translation"/>
    <property type="evidence" value="ECO:0000318"/>
    <property type="project" value="GO_Central"/>
</dbReference>
<organism evidence="5 6">
    <name type="scientific">Branchiostoma floridae</name>
    <name type="common">Florida lancelet</name>
    <name type="synonym">Amphioxus</name>
    <dbReference type="NCBI Taxonomy" id="7739"/>
    <lineage>
        <taxon>Eukaryota</taxon>
        <taxon>Metazoa</taxon>
        <taxon>Chordata</taxon>
        <taxon>Cephalochordata</taxon>
        <taxon>Leptocardii</taxon>
        <taxon>Amphioxiformes</taxon>
        <taxon>Branchiostomatidae</taxon>
        <taxon>Branchiostoma</taxon>
    </lineage>
</organism>
<dbReference type="PANTHER" id="PTHR11560">
    <property type="entry name" value="39S RIBOSOMAL PROTEIN L10, MITOCHONDRIAL"/>
    <property type="match status" value="1"/>
</dbReference>
<reference evidence="5" key="1">
    <citation type="journal article" date="2020" name="Nat. Ecol. Evol.">
        <title>Deeply conserved synteny resolves early events in vertebrate evolution.</title>
        <authorList>
            <person name="Simakov O."/>
            <person name="Marletaz F."/>
            <person name="Yue J.X."/>
            <person name="O'Connell B."/>
            <person name="Jenkins J."/>
            <person name="Brandt A."/>
            <person name="Calef R."/>
            <person name="Tung C.H."/>
            <person name="Huang T.K."/>
            <person name="Schmutz J."/>
            <person name="Satoh N."/>
            <person name="Yu J.K."/>
            <person name="Putnam N.H."/>
            <person name="Green R.E."/>
            <person name="Rokhsar D.S."/>
        </authorList>
    </citation>
    <scope>NUCLEOTIDE SEQUENCE [LARGE SCALE GENOMIC DNA]</scope>
    <source>
        <strain evidence="5">S238N-H82</strain>
    </source>
</reference>
<proteinExistence type="inferred from homology"/>
<dbReference type="Gene3D" id="3.30.70.1730">
    <property type="match status" value="1"/>
</dbReference>
<dbReference type="OMA" id="RENRMIA"/>
<evidence type="ECO:0000256" key="3">
    <source>
        <dbReference type="ARBA" id="ARBA00035716"/>
    </source>
</evidence>
<dbReference type="Proteomes" id="UP000001554">
    <property type="component" value="Chromosome 7"/>
</dbReference>
<dbReference type="AlphaFoldDB" id="A0A9J7LIT6"/>
<comment type="subunit">
    <text evidence="4">Component of the mitochondrial ribosome large subunit (39S) which comprises a 16S rRNA and about 50 distinct proteins.</text>
</comment>
<dbReference type="FunFam" id="3.30.70.1730:FF:000012">
    <property type="entry name" value="Mitochondrial Ribosomal Protein, Large"/>
    <property type="match status" value="1"/>
</dbReference>
<protein>
    <recommendedName>
        <fullName evidence="2">Large ribosomal subunit protein uL10m</fullName>
    </recommendedName>
    <alternativeName>
        <fullName evidence="3">39S ribosomal protein L10, mitochondrial</fullName>
    </alternativeName>
</protein>